<gene>
    <name evidence="2" type="ORF">QZM52_28330</name>
</gene>
<evidence type="ECO:0000313" key="3">
    <source>
        <dbReference type="Proteomes" id="UP001171606"/>
    </source>
</evidence>
<reference evidence="2" key="1">
    <citation type="submission" date="2023-07" db="EMBL/GenBank/DDBJ databases">
        <title>A collection of bacterial strains from the Burkholderia cepacia Research Laboratory and Repository.</title>
        <authorList>
            <person name="Lipuma J."/>
            <person name="Spilker T."/>
            <person name="Caverly L."/>
        </authorList>
    </citation>
    <scope>NUCLEOTIDE SEQUENCE</scope>
    <source>
        <strain evidence="2">AU42020</strain>
    </source>
</reference>
<dbReference type="EMBL" id="JAUJSQ010000014">
    <property type="protein sequence ID" value="MDN7935185.1"/>
    <property type="molecule type" value="Genomic_DNA"/>
</dbReference>
<dbReference type="Pfam" id="PF04965">
    <property type="entry name" value="GPW_gp25"/>
    <property type="match status" value="1"/>
</dbReference>
<dbReference type="RefSeq" id="WP_226288748.1">
    <property type="nucleotide sequence ID" value="NZ_JAUJSQ010000014.1"/>
</dbReference>
<accession>A0ABT8PJ60</accession>
<name>A0ABT8PJ60_9BURK</name>
<keyword evidence="3" id="KW-1185">Reference proteome</keyword>
<sequence>MPAATATITRTDMVGICKYTGKRIAGIAYLRQRIDTLLTTPLVTRVMRRYWGSKLPRLVDRPTDAALHIDLYAATALALKQWEPELKVSRVRITAISVGTVDLALEGTYTELGTEQSQAVRLAVSLARQGVIA</sequence>
<dbReference type="InterPro" id="IPR007048">
    <property type="entry name" value="IraD/Gp25-like"/>
</dbReference>
<proteinExistence type="predicted"/>
<feature type="domain" description="IraD/Gp25-like" evidence="1">
    <location>
        <begin position="30"/>
        <end position="94"/>
    </location>
</feature>
<protein>
    <submittedName>
        <fullName evidence="2">GPW/gp25 family protein</fullName>
    </submittedName>
</protein>
<comment type="caution">
    <text evidence="2">The sequence shown here is derived from an EMBL/GenBank/DDBJ whole genome shotgun (WGS) entry which is preliminary data.</text>
</comment>
<evidence type="ECO:0000259" key="1">
    <source>
        <dbReference type="Pfam" id="PF04965"/>
    </source>
</evidence>
<dbReference type="Gene3D" id="3.10.450.40">
    <property type="match status" value="1"/>
</dbReference>
<dbReference type="SUPFAM" id="SSF160719">
    <property type="entry name" value="gpW/gp25-like"/>
    <property type="match status" value="1"/>
</dbReference>
<dbReference type="Proteomes" id="UP001171606">
    <property type="component" value="Unassembled WGS sequence"/>
</dbReference>
<organism evidence="2 3">
    <name type="scientific">Burkholderia metallica</name>
    <dbReference type="NCBI Taxonomy" id="488729"/>
    <lineage>
        <taxon>Bacteria</taxon>
        <taxon>Pseudomonadati</taxon>
        <taxon>Pseudomonadota</taxon>
        <taxon>Betaproteobacteria</taxon>
        <taxon>Burkholderiales</taxon>
        <taxon>Burkholderiaceae</taxon>
        <taxon>Burkholderia</taxon>
        <taxon>Burkholderia cepacia complex</taxon>
    </lineage>
</organism>
<evidence type="ECO:0000313" key="2">
    <source>
        <dbReference type="EMBL" id="MDN7935185.1"/>
    </source>
</evidence>